<dbReference type="Gene3D" id="3.20.20.70">
    <property type="entry name" value="Aldolase class I"/>
    <property type="match status" value="1"/>
</dbReference>
<dbReference type="NCBIfam" id="NF006626">
    <property type="entry name" value="PRK09195.1"/>
    <property type="match status" value="1"/>
</dbReference>
<organism evidence="2 3">
    <name type="scientific">Romboutsia faecis</name>
    <dbReference type="NCBI Taxonomy" id="2764597"/>
    <lineage>
        <taxon>Bacteria</taxon>
        <taxon>Bacillati</taxon>
        <taxon>Bacillota</taxon>
        <taxon>Clostridia</taxon>
        <taxon>Peptostreptococcales</taxon>
        <taxon>Peptostreptococcaceae</taxon>
        <taxon>Romboutsia</taxon>
    </lineage>
</organism>
<dbReference type="NCBIfam" id="TIGR00167">
    <property type="entry name" value="cbbA"/>
    <property type="match status" value="1"/>
</dbReference>
<dbReference type="InterPro" id="IPR013785">
    <property type="entry name" value="Aldolase_TIM"/>
</dbReference>
<sequence length="284" mass="30367">MSLVTTTELLKNAQEGNYAIGAFNVENMEMVMAVIQAAEELNSPVILQTTPSTVKYAGLDYYLANAKVAAERASVPVAMHLDHGSSFELAMQALRTGYTSIMIDGSHESFEDNIALSKAVVDASRPSGIPVEAELGKVGGKEDDLDGGEGSAYTDPIEAKIFVDRTGVSSLAIAIGTAHGLYKGEPKLDLDRLSEIREVVSVPLVLHGGSGIPDETIIESIRRGICKVNYATELRIAYSEGVKKVLNENPETIDPKKYGAEGLKCVKEFVKQKIEVCGSNGKAC</sequence>
<keyword evidence="3" id="KW-1185">Reference proteome</keyword>
<dbReference type="NCBIfam" id="NF009374">
    <property type="entry name" value="PRK12737.1"/>
    <property type="match status" value="1"/>
</dbReference>
<comment type="caution">
    <text evidence="2">The sequence shown here is derived from an EMBL/GenBank/DDBJ whole genome shotgun (WGS) entry which is preliminary data.</text>
</comment>
<dbReference type="EMBL" id="JACRWE010000004">
    <property type="protein sequence ID" value="MBC5997216.1"/>
    <property type="molecule type" value="Genomic_DNA"/>
</dbReference>
<proteinExistence type="predicted"/>
<dbReference type="Pfam" id="PF01116">
    <property type="entry name" value="F_bP_aldolase"/>
    <property type="match status" value="1"/>
</dbReference>
<gene>
    <name evidence="2" type="primary">gatY</name>
    <name evidence="2" type="ORF">H8923_10615</name>
</gene>
<evidence type="ECO:0000256" key="1">
    <source>
        <dbReference type="ARBA" id="ARBA00001947"/>
    </source>
</evidence>
<dbReference type="InterPro" id="IPR050246">
    <property type="entry name" value="Class_II_FBP_aldolase"/>
</dbReference>
<dbReference type="RefSeq" id="WP_147541306.1">
    <property type="nucleotide sequence ID" value="NZ_JACRWE010000004.1"/>
</dbReference>
<protein>
    <submittedName>
        <fullName evidence="2">Tagatose-bisphosphate aldolase subunit GatY</fullName>
        <ecNumber evidence="2">4.1.2.40</ecNumber>
    </submittedName>
</protein>
<dbReference type="EC" id="4.1.2.40" evidence="2"/>
<dbReference type="SUPFAM" id="SSF51569">
    <property type="entry name" value="Aldolase"/>
    <property type="match status" value="1"/>
</dbReference>
<dbReference type="GO" id="GO:0009025">
    <property type="term" value="F:tagatose-bisphosphate aldolase activity"/>
    <property type="evidence" value="ECO:0007669"/>
    <property type="project" value="UniProtKB-EC"/>
</dbReference>
<accession>A0ABR7JQM1</accession>
<dbReference type="Proteomes" id="UP000609849">
    <property type="component" value="Unassembled WGS sequence"/>
</dbReference>
<reference evidence="2 3" key="1">
    <citation type="submission" date="2020-08" db="EMBL/GenBank/DDBJ databases">
        <authorList>
            <person name="Liu C."/>
            <person name="Sun Q."/>
        </authorList>
    </citation>
    <scope>NUCLEOTIDE SEQUENCE [LARGE SCALE GENOMIC DNA]</scope>
    <source>
        <strain evidence="2 3">NSJ-18</strain>
    </source>
</reference>
<dbReference type="PANTHER" id="PTHR30304:SF0">
    <property type="entry name" value="D-TAGATOSE-1,6-BISPHOSPHATE ALDOLASE SUBUNIT GATY-RELATED"/>
    <property type="match status" value="1"/>
</dbReference>
<dbReference type="CDD" id="cd00947">
    <property type="entry name" value="TBP_aldolase_IIB"/>
    <property type="match status" value="1"/>
</dbReference>
<dbReference type="PROSITE" id="PS00806">
    <property type="entry name" value="ALDOLASE_CLASS_II_2"/>
    <property type="match status" value="1"/>
</dbReference>
<keyword evidence="2" id="KW-0456">Lyase</keyword>
<comment type="cofactor">
    <cofactor evidence="1">
        <name>Zn(2+)</name>
        <dbReference type="ChEBI" id="CHEBI:29105"/>
    </cofactor>
</comment>
<dbReference type="PIRSF" id="PIRSF001359">
    <property type="entry name" value="F_bP_aldolase_II"/>
    <property type="match status" value="1"/>
</dbReference>
<dbReference type="InterPro" id="IPR000771">
    <property type="entry name" value="FBA_II"/>
</dbReference>
<name>A0ABR7JQM1_9FIRM</name>
<evidence type="ECO:0000313" key="3">
    <source>
        <dbReference type="Proteomes" id="UP000609849"/>
    </source>
</evidence>
<evidence type="ECO:0000313" key="2">
    <source>
        <dbReference type="EMBL" id="MBC5997216.1"/>
    </source>
</evidence>
<dbReference type="PANTHER" id="PTHR30304">
    <property type="entry name" value="D-TAGATOSE-1,6-BISPHOSPHATE ALDOLASE"/>
    <property type="match status" value="1"/>
</dbReference>